<feature type="compositionally biased region" description="Basic and acidic residues" evidence="1">
    <location>
        <begin position="230"/>
        <end position="239"/>
    </location>
</feature>
<feature type="compositionally biased region" description="Low complexity" evidence="1">
    <location>
        <begin position="30"/>
        <end position="47"/>
    </location>
</feature>
<feature type="compositionally biased region" description="Basic residues" evidence="1">
    <location>
        <begin position="93"/>
        <end position="102"/>
    </location>
</feature>
<feature type="compositionally biased region" description="Low complexity" evidence="1">
    <location>
        <begin position="206"/>
        <end position="224"/>
    </location>
</feature>
<feature type="compositionally biased region" description="Basic and acidic residues" evidence="1">
    <location>
        <begin position="330"/>
        <end position="351"/>
    </location>
</feature>
<feature type="compositionally biased region" description="Polar residues" evidence="1">
    <location>
        <begin position="123"/>
        <end position="133"/>
    </location>
</feature>
<feature type="non-terminal residue" evidence="2">
    <location>
        <position position="351"/>
    </location>
</feature>
<feature type="non-terminal residue" evidence="2">
    <location>
        <position position="1"/>
    </location>
</feature>
<name>C6JS44_SORBI</name>
<feature type="compositionally biased region" description="Pro residues" evidence="1">
    <location>
        <begin position="14"/>
        <end position="27"/>
    </location>
</feature>
<protein>
    <submittedName>
        <fullName evidence="2">Uncharacterized protein</fullName>
    </submittedName>
</protein>
<dbReference type="HOGENOM" id="CLU_791296_0_0_1"/>
<evidence type="ECO:0000256" key="1">
    <source>
        <dbReference type="SAM" id="MobiDB-lite"/>
    </source>
</evidence>
<accession>C6JS44</accession>
<feature type="region of interest" description="Disordered" evidence="1">
    <location>
        <begin position="1"/>
        <end position="47"/>
    </location>
</feature>
<feature type="compositionally biased region" description="Low complexity" evidence="1">
    <location>
        <begin position="284"/>
        <end position="301"/>
    </location>
</feature>
<reference evidence="2" key="1">
    <citation type="journal article" date="2009" name="Nature">
        <title>The Sorghum bicolor genome and the diversification of grasses.</title>
        <authorList>
            <person name="Paterson A.H."/>
            <person name="Bowers J.E."/>
            <person name="Bruggmann R."/>
            <person name="Dubchak I."/>
            <person name="Grimwood J."/>
            <person name="Gundlach H."/>
            <person name="Haberer G."/>
            <person name="Hellsten U."/>
            <person name="Mitros T."/>
            <person name="Poliakov A."/>
            <person name="Schmutz J."/>
            <person name="Spannagl M."/>
            <person name="Tang H."/>
            <person name="Wang X."/>
            <person name="Wicker T."/>
            <person name="Bharti A.K."/>
            <person name="Chapman J."/>
            <person name="Feltus F.A."/>
            <person name="Gowik U."/>
            <person name="Grigoriev I.V."/>
            <person name="Lyons E."/>
            <person name="Maher C.A."/>
            <person name="Martis M."/>
            <person name="Narechania A."/>
            <person name="Otillar R.P."/>
            <person name="Penning B.W."/>
            <person name="Salamov A.A."/>
            <person name="Wang Y."/>
            <person name="Zhang L."/>
            <person name="Carpita N.C."/>
            <person name="Freeling M."/>
            <person name="Gingle A.R."/>
            <person name="Hash C.T."/>
            <person name="Keller B."/>
            <person name="Klein P."/>
            <person name="Kresovich S."/>
            <person name="McCann M.C."/>
            <person name="Ming R."/>
            <person name="Peterson D.G."/>
            <person name="Mehboob-ur-Rahman"/>
            <person name="Ware D."/>
            <person name="Westhoff P."/>
            <person name="Mayer K.F."/>
            <person name="Messing J."/>
            <person name="Rokhsar D.S."/>
        </authorList>
    </citation>
    <scope>NUCLEOTIDE SEQUENCE [LARGE SCALE GENOMIC DNA]</scope>
</reference>
<evidence type="ECO:0000313" key="2">
    <source>
        <dbReference type="EMBL" id="EES20434.1"/>
    </source>
</evidence>
<sequence>AQPPPPRVGRIAPVPAPPAPVPLPAPAQYPSTSVPTPATCPAAPHPWRAEARAPPLVAPATLAVEQELRALAAQSPDPATPSSARRGRDTPRPHPRPRRRQAPPRLTCRGTRPRRRPRGRHGQPSTETPTTSALPVFTAPTPSRRNAELHVTSPATTTPERPDQDRVAPSSHRNRPPRRAPVHDLAEPPQAKPRRRPRHAATSVLPSMTSSPWSAPSPAIPDAPVCLCVEPRHQADRGSELAAEPVPPRHREPETMAPSPRRLTRPHRRPLPCHDTEQQDSDTDLTPTTTSPEPLATTTTTFGVHGSVLDFEPVTIEPNRDTGPSICSRRRAEDHPDAIVHDRDPKPANCK</sequence>
<dbReference type="EMBL" id="GL002618">
    <property type="protein sequence ID" value="EES20434.1"/>
    <property type="molecule type" value="Genomic_DNA"/>
</dbReference>
<feature type="compositionally biased region" description="Basic residues" evidence="1">
    <location>
        <begin position="262"/>
        <end position="271"/>
    </location>
</feature>
<organism evidence="2">
    <name type="scientific">Sorghum bicolor</name>
    <name type="common">Sorghum</name>
    <name type="synonym">Sorghum vulgare</name>
    <dbReference type="NCBI Taxonomy" id="4558"/>
    <lineage>
        <taxon>Eukaryota</taxon>
        <taxon>Viridiplantae</taxon>
        <taxon>Streptophyta</taxon>
        <taxon>Embryophyta</taxon>
        <taxon>Tracheophyta</taxon>
        <taxon>Spermatophyta</taxon>
        <taxon>Magnoliopsida</taxon>
        <taxon>Liliopsida</taxon>
        <taxon>Poales</taxon>
        <taxon>Poaceae</taxon>
        <taxon>PACMAD clade</taxon>
        <taxon>Panicoideae</taxon>
        <taxon>Andropogonodae</taxon>
        <taxon>Andropogoneae</taxon>
        <taxon>Sorghinae</taxon>
        <taxon>Sorghum</taxon>
    </lineage>
</organism>
<feature type="region of interest" description="Disordered" evidence="1">
    <location>
        <begin position="67"/>
        <end position="351"/>
    </location>
</feature>
<proteinExistence type="predicted"/>
<gene>
    <name evidence="2" type="primary">Sb0024s002110</name>
    <name evidence="2" type="ORF">SORBIDRAFT_0024s002110</name>
</gene>
<feature type="compositionally biased region" description="Basic residues" evidence="1">
    <location>
        <begin position="111"/>
        <end position="121"/>
    </location>
</feature>
<dbReference type="AlphaFoldDB" id="C6JS44"/>